<dbReference type="CDD" id="cd18787">
    <property type="entry name" value="SF2_C_DEAD"/>
    <property type="match status" value="1"/>
</dbReference>
<dbReference type="SUPFAM" id="SSF52540">
    <property type="entry name" value="P-loop containing nucleoside triphosphate hydrolases"/>
    <property type="match status" value="2"/>
</dbReference>
<dbReference type="OrthoDB" id="193716at2759"/>
<dbReference type="Pfam" id="PF00270">
    <property type="entry name" value="DEAD"/>
    <property type="match status" value="1"/>
</dbReference>
<evidence type="ECO:0000313" key="12">
    <source>
        <dbReference type="Proteomes" id="UP000193144"/>
    </source>
</evidence>
<keyword evidence="3 6" id="KW-0347">Helicase</keyword>
<organism evidence="11 12">
    <name type="scientific">Clohesyomyces aquaticus</name>
    <dbReference type="NCBI Taxonomy" id="1231657"/>
    <lineage>
        <taxon>Eukaryota</taxon>
        <taxon>Fungi</taxon>
        <taxon>Dikarya</taxon>
        <taxon>Ascomycota</taxon>
        <taxon>Pezizomycotina</taxon>
        <taxon>Dothideomycetes</taxon>
        <taxon>Pleosporomycetidae</taxon>
        <taxon>Pleosporales</taxon>
        <taxon>Lindgomycetaceae</taxon>
        <taxon>Clohesyomyces</taxon>
    </lineage>
</organism>
<comment type="function">
    <text evidence="7">RNA helicase.</text>
</comment>
<dbReference type="Pfam" id="PF00271">
    <property type="entry name" value="Helicase_C"/>
    <property type="match status" value="1"/>
</dbReference>
<dbReference type="PROSITE" id="PS00039">
    <property type="entry name" value="DEAD_ATP_HELICASE"/>
    <property type="match status" value="1"/>
</dbReference>
<keyword evidence="1 6" id="KW-0547">Nucleotide-binding</keyword>
<evidence type="ECO:0000259" key="10">
    <source>
        <dbReference type="PROSITE" id="PS51194"/>
    </source>
</evidence>
<evidence type="ECO:0000256" key="6">
    <source>
        <dbReference type="RuleBase" id="RU000492"/>
    </source>
</evidence>
<comment type="caution">
    <text evidence="11">The sequence shown here is derived from an EMBL/GenBank/DDBJ whole genome shotgun (WGS) entry which is preliminary data.</text>
</comment>
<feature type="compositionally biased region" description="Gly residues" evidence="8">
    <location>
        <begin position="614"/>
        <end position="669"/>
    </location>
</feature>
<dbReference type="PROSITE" id="PS51194">
    <property type="entry name" value="HELICASE_CTER"/>
    <property type="match status" value="1"/>
</dbReference>
<gene>
    <name evidence="11" type="ORF">BCR34DRAFT_527082</name>
</gene>
<evidence type="ECO:0000256" key="8">
    <source>
        <dbReference type="SAM" id="MobiDB-lite"/>
    </source>
</evidence>
<dbReference type="InterPro" id="IPR000629">
    <property type="entry name" value="RNA-helicase_DEAD-box_CS"/>
</dbReference>
<feature type="compositionally biased region" description="Basic and acidic residues" evidence="8">
    <location>
        <begin position="683"/>
        <end position="707"/>
    </location>
</feature>
<proteinExistence type="inferred from homology"/>
<dbReference type="EC" id="3.6.4.13" evidence="7"/>
<comment type="similarity">
    <text evidence="6">Belongs to the DEAD box helicase family.</text>
</comment>
<dbReference type="GO" id="GO:0016787">
    <property type="term" value="F:hydrolase activity"/>
    <property type="evidence" value="ECO:0007669"/>
    <property type="project" value="UniProtKB-KW"/>
</dbReference>
<comment type="catalytic activity">
    <reaction evidence="7">
        <text>ATP + H2O = ADP + phosphate + H(+)</text>
        <dbReference type="Rhea" id="RHEA:13065"/>
        <dbReference type="ChEBI" id="CHEBI:15377"/>
        <dbReference type="ChEBI" id="CHEBI:15378"/>
        <dbReference type="ChEBI" id="CHEBI:30616"/>
        <dbReference type="ChEBI" id="CHEBI:43474"/>
        <dbReference type="ChEBI" id="CHEBI:456216"/>
        <dbReference type="EC" id="3.6.4.13"/>
    </reaction>
</comment>
<protein>
    <recommendedName>
        <fullName evidence="7">ATP-dependent RNA helicase</fullName>
        <ecNumber evidence="7">3.6.4.13</ecNumber>
    </recommendedName>
</protein>
<feature type="domain" description="Helicase C-terminal" evidence="10">
    <location>
        <begin position="339"/>
        <end position="509"/>
    </location>
</feature>
<dbReference type="PROSITE" id="PS51192">
    <property type="entry name" value="HELICASE_ATP_BIND_1"/>
    <property type="match status" value="1"/>
</dbReference>
<accession>A0A1Y1Y029</accession>
<keyword evidence="5 7" id="KW-0694">RNA-binding</keyword>
<keyword evidence="4 6" id="KW-0067">ATP-binding</keyword>
<feature type="region of interest" description="Disordered" evidence="8">
    <location>
        <begin position="570"/>
        <end position="707"/>
    </location>
</feature>
<feature type="domain" description="Helicase ATP-binding" evidence="9">
    <location>
        <begin position="116"/>
        <end position="308"/>
    </location>
</feature>
<dbReference type="EMBL" id="MCFA01000500">
    <property type="protein sequence ID" value="ORX90974.1"/>
    <property type="molecule type" value="Genomic_DNA"/>
</dbReference>
<comment type="domain">
    <text evidence="7">The Q motif is unique to and characteristic of the DEAD box family of RNA helicases and controls ATP binding and hydrolysis.</text>
</comment>
<dbReference type="Gene3D" id="3.40.50.300">
    <property type="entry name" value="P-loop containing nucleotide triphosphate hydrolases"/>
    <property type="match status" value="2"/>
</dbReference>
<dbReference type="InterPro" id="IPR014001">
    <property type="entry name" value="Helicase_ATP-bd"/>
</dbReference>
<feature type="compositionally biased region" description="Basic and acidic residues" evidence="8">
    <location>
        <begin position="601"/>
        <end position="611"/>
    </location>
</feature>
<dbReference type="SMART" id="SM00490">
    <property type="entry name" value="HELICc"/>
    <property type="match status" value="1"/>
</dbReference>
<dbReference type="SMART" id="SM00487">
    <property type="entry name" value="DEXDc"/>
    <property type="match status" value="1"/>
</dbReference>
<dbReference type="PANTHER" id="PTHR24031">
    <property type="entry name" value="RNA HELICASE"/>
    <property type="match status" value="1"/>
</dbReference>
<reference evidence="11 12" key="1">
    <citation type="submission" date="2016-07" db="EMBL/GenBank/DDBJ databases">
        <title>Pervasive Adenine N6-methylation of Active Genes in Fungi.</title>
        <authorList>
            <consortium name="DOE Joint Genome Institute"/>
            <person name="Mondo S.J."/>
            <person name="Dannebaum R.O."/>
            <person name="Kuo R.C."/>
            <person name="Labutti K."/>
            <person name="Haridas S."/>
            <person name="Kuo A."/>
            <person name="Salamov A."/>
            <person name="Ahrendt S.R."/>
            <person name="Lipzen A."/>
            <person name="Sullivan W."/>
            <person name="Andreopoulos W.B."/>
            <person name="Clum A."/>
            <person name="Lindquist E."/>
            <person name="Daum C."/>
            <person name="Ramamoorthy G.K."/>
            <person name="Gryganskyi A."/>
            <person name="Culley D."/>
            <person name="Magnuson J.K."/>
            <person name="James T.Y."/>
            <person name="O'Malley M.A."/>
            <person name="Stajich J.E."/>
            <person name="Spatafora J.W."/>
            <person name="Visel A."/>
            <person name="Grigoriev I.V."/>
        </authorList>
    </citation>
    <scope>NUCLEOTIDE SEQUENCE [LARGE SCALE GENOMIC DNA]</scope>
    <source>
        <strain evidence="11 12">CBS 115471</strain>
    </source>
</reference>
<evidence type="ECO:0000256" key="7">
    <source>
        <dbReference type="RuleBase" id="RU365068"/>
    </source>
</evidence>
<evidence type="ECO:0000256" key="1">
    <source>
        <dbReference type="ARBA" id="ARBA00022741"/>
    </source>
</evidence>
<feature type="compositionally biased region" description="Low complexity" evidence="8">
    <location>
        <begin position="575"/>
        <end position="586"/>
    </location>
</feature>
<dbReference type="InterPro" id="IPR011545">
    <property type="entry name" value="DEAD/DEAH_box_helicase_dom"/>
</dbReference>
<name>A0A1Y1Y029_9PLEO</name>
<dbReference type="GO" id="GO:0005524">
    <property type="term" value="F:ATP binding"/>
    <property type="evidence" value="ECO:0007669"/>
    <property type="project" value="UniProtKB-UniRule"/>
</dbReference>
<dbReference type="STRING" id="1231657.A0A1Y1Y029"/>
<evidence type="ECO:0000259" key="9">
    <source>
        <dbReference type="PROSITE" id="PS51192"/>
    </source>
</evidence>
<evidence type="ECO:0000256" key="4">
    <source>
        <dbReference type="ARBA" id="ARBA00022840"/>
    </source>
</evidence>
<evidence type="ECO:0000313" key="11">
    <source>
        <dbReference type="EMBL" id="ORX90974.1"/>
    </source>
</evidence>
<evidence type="ECO:0000256" key="5">
    <source>
        <dbReference type="ARBA" id="ARBA00022884"/>
    </source>
</evidence>
<sequence>MLSALRRCPASVSRTLSSAAISSRVLRTSASQTSPTTWRVIPRTPNVAIAAFHQSAKWRQQAAAAQAHTETQNGSYELITEFKDLAAKGLVHPNLINTITKSMGLTTMTEVQTRTINEALAGVDVIAQAKTGTGKTLGFLIPVIQKIIAEDPKLGERTRGYKKARCDDVRAIVLSPTRELAEQIAVEAQKVTAGTGVIVQVAVGGTQKRMMLQKTQREGCHLLIATPGRLYDILSDEYSGIKAPRLASFVMDEADRLLDDGFTKEIEEIKNFLPDTAEVDRQTLMFSATIPREVVHLVRTTLKPGFHFVQCVSGDESPTHERVPQKVVHVNGFENIMPTLYELITREVEEAQFGGERPFKAIVYFNSTAEVTLASSVFYKLAGGFKKDKPLHQVRGYEIHAKLTQGARTKASESFRFAKSGILFSSDVTARGMDFPNVTHVIQVGLPRDREIYIHRLGRTGRAGKEGEGWLLLTPLEQQESRRRLHKLPLDADQSLETATVDLSEASELPERVARIVEEVQEVHQRVYPEHLDSAFRGLFGSFQWYGDKNGLLEAANRLALVGWGMENPPPPPASFRSGGRSRSSGGFSGGRGGGGYGGRGGDRGGDRDAFSSRGGGGGFGGDRRGGGFGGDRSSGGRGGGFGDRSSGGRGGGFGDRGSGGRGGGFGGDRGGDRRGGAFGGDRGGDRRGGGGFGGDRRGGDRRNHAF</sequence>
<dbReference type="AlphaFoldDB" id="A0A1Y1Y029"/>
<dbReference type="InterPro" id="IPR027417">
    <property type="entry name" value="P-loop_NTPase"/>
</dbReference>
<keyword evidence="2 6" id="KW-0378">Hydrolase</keyword>
<evidence type="ECO:0000256" key="2">
    <source>
        <dbReference type="ARBA" id="ARBA00022801"/>
    </source>
</evidence>
<dbReference type="Proteomes" id="UP000193144">
    <property type="component" value="Unassembled WGS sequence"/>
</dbReference>
<dbReference type="InterPro" id="IPR001650">
    <property type="entry name" value="Helicase_C-like"/>
</dbReference>
<dbReference type="GO" id="GO:0003723">
    <property type="term" value="F:RNA binding"/>
    <property type="evidence" value="ECO:0007669"/>
    <property type="project" value="UniProtKB-UniRule"/>
</dbReference>
<evidence type="ECO:0000256" key="3">
    <source>
        <dbReference type="ARBA" id="ARBA00022806"/>
    </source>
</evidence>
<feature type="compositionally biased region" description="Gly residues" evidence="8">
    <location>
        <begin position="587"/>
        <end position="600"/>
    </location>
</feature>
<keyword evidence="12" id="KW-1185">Reference proteome</keyword>
<dbReference type="GO" id="GO:0003724">
    <property type="term" value="F:RNA helicase activity"/>
    <property type="evidence" value="ECO:0007669"/>
    <property type="project" value="UniProtKB-EC"/>
</dbReference>